<dbReference type="Gene3D" id="1.25.10.10">
    <property type="entry name" value="Leucine-rich Repeat Variant"/>
    <property type="match status" value="1"/>
</dbReference>
<sequence>MRDPDVTRLLLSNRTAGVRAEAVHALGLAGEVDPAEAALTDRSGLVRATAQAVLRRAGRDPAAAYRALLAVPPTAEGIAGLGETGADAKSLYPYLSHPTARVRVETVRALRRLGDTPVDRLAPMLADPSPPVTRQVVLSLRGRELDMSFLLRHLGVDHPRHIRFAAYLLLVARDTWTRIETDLALLEDAFLGGQARSDVLSWLRNSSATSYLTPTVERITRVDALLRVSTTLGEHHVSLLRFHMGLHR</sequence>
<organism evidence="1 2">
    <name type="scientific">Actinokineospora xionganensis</name>
    <dbReference type="NCBI Taxonomy" id="2684470"/>
    <lineage>
        <taxon>Bacteria</taxon>
        <taxon>Bacillati</taxon>
        <taxon>Actinomycetota</taxon>
        <taxon>Actinomycetes</taxon>
        <taxon>Pseudonocardiales</taxon>
        <taxon>Pseudonocardiaceae</taxon>
        <taxon>Actinokineospora</taxon>
    </lineage>
</organism>
<gene>
    <name evidence="1" type="ORF">GPZ80_20195</name>
</gene>
<evidence type="ECO:0000313" key="2">
    <source>
        <dbReference type="Proteomes" id="UP000734823"/>
    </source>
</evidence>
<proteinExistence type="predicted"/>
<evidence type="ECO:0008006" key="3">
    <source>
        <dbReference type="Google" id="ProtNLM"/>
    </source>
</evidence>
<name>A0ABR7L9W6_9PSEU</name>
<protein>
    <recommendedName>
        <fullName evidence="3">HEAT repeat protein</fullName>
    </recommendedName>
</protein>
<comment type="caution">
    <text evidence="1">The sequence shown here is derived from an EMBL/GenBank/DDBJ whole genome shotgun (WGS) entry which is preliminary data.</text>
</comment>
<dbReference type="SUPFAM" id="SSF48371">
    <property type="entry name" value="ARM repeat"/>
    <property type="match status" value="1"/>
</dbReference>
<dbReference type="InterPro" id="IPR011989">
    <property type="entry name" value="ARM-like"/>
</dbReference>
<dbReference type="Proteomes" id="UP000734823">
    <property type="component" value="Unassembled WGS sequence"/>
</dbReference>
<evidence type="ECO:0000313" key="1">
    <source>
        <dbReference type="EMBL" id="MBC6449489.1"/>
    </source>
</evidence>
<dbReference type="EMBL" id="JABVED010000011">
    <property type="protein sequence ID" value="MBC6449489.1"/>
    <property type="molecule type" value="Genomic_DNA"/>
</dbReference>
<dbReference type="InterPro" id="IPR016024">
    <property type="entry name" value="ARM-type_fold"/>
</dbReference>
<keyword evidence="2" id="KW-1185">Reference proteome</keyword>
<accession>A0ABR7L9W6</accession>
<reference evidence="1 2" key="1">
    <citation type="submission" date="2020-06" db="EMBL/GenBank/DDBJ databases">
        <title>Actinokineospora xiongansis sp. nov., isolated from soil of Baiyangdian.</title>
        <authorList>
            <person name="Zhang X."/>
        </authorList>
    </citation>
    <scope>NUCLEOTIDE SEQUENCE [LARGE SCALE GENOMIC DNA]</scope>
    <source>
        <strain evidence="1 2">HBU206404</strain>
    </source>
</reference>